<dbReference type="AlphaFoldDB" id="A0AAV8VRF1"/>
<protein>
    <submittedName>
        <fullName evidence="1">Uncharacterized protein</fullName>
    </submittedName>
</protein>
<dbReference type="Proteomes" id="UP001159042">
    <property type="component" value="Unassembled WGS sequence"/>
</dbReference>
<dbReference type="EMBL" id="JANEYG010000037">
    <property type="protein sequence ID" value="KAJ8916983.1"/>
    <property type="molecule type" value="Genomic_DNA"/>
</dbReference>
<evidence type="ECO:0000313" key="2">
    <source>
        <dbReference type="Proteomes" id="UP001159042"/>
    </source>
</evidence>
<keyword evidence="2" id="KW-1185">Reference proteome</keyword>
<accession>A0AAV8VRF1</accession>
<organism evidence="1 2">
    <name type="scientific">Exocentrus adspersus</name>
    <dbReference type="NCBI Taxonomy" id="1586481"/>
    <lineage>
        <taxon>Eukaryota</taxon>
        <taxon>Metazoa</taxon>
        <taxon>Ecdysozoa</taxon>
        <taxon>Arthropoda</taxon>
        <taxon>Hexapoda</taxon>
        <taxon>Insecta</taxon>
        <taxon>Pterygota</taxon>
        <taxon>Neoptera</taxon>
        <taxon>Endopterygota</taxon>
        <taxon>Coleoptera</taxon>
        <taxon>Polyphaga</taxon>
        <taxon>Cucujiformia</taxon>
        <taxon>Chrysomeloidea</taxon>
        <taxon>Cerambycidae</taxon>
        <taxon>Lamiinae</taxon>
        <taxon>Acanthocinini</taxon>
        <taxon>Exocentrus</taxon>
    </lineage>
</organism>
<comment type="caution">
    <text evidence="1">The sequence shown here is derived from an EMBL/GenBank/DDBJ whole genome shotgun (WGS) entry which is preliminary data.</text>
</comment>
<gene>
    <name evidence="1" type="ORF">NQ315_008383</name>
</gene>
<name>A0AAV8VRF1_9CUCU</name>
<proteinExistence type="predicted"/>
<sequence length="118" mass="13447">MVNLNKNPIYYPKNDKNGTLLNVEEKKDKRSSNVALAQTTAEEEVTVAARGEVWEVPEDQIDLVQVDQVVELEVLITETPLIQIETMDLLTVVQLRTIVANLLFVLSDWYLLAVLYNF</sequence>
<evidence type="ECO:0000313" key="1">
    <source>
        <dbReference type="EMBL" id="KAJ8916983.1"/>
    </source>
</evidence>
<reference evidence="1 2" key="1">
    <citation type="journal article" date="2023" name="Insect Mol. Biol.">
        <title>Genome sequencing provides insights into the evolution of gene families encoding plant cell wall-degrading enzymes in longhorned beetles.</title>
        <authorList>
            <person name="Shin N.R."/>
            <person name="Okamura Y."/>
            <person name="Kirsch R."/>
            <person name="Pauchet Y."/>
        </authorList>
    </citation>
    <scope>NUCLEOTIDE SEQUENCE [LARGE SCALE GENOMIC DNA]</scope>
    <source>
        <strain evidence="1">EAD_L_NR</strain>
    </source>
</reference>